<sequence length="142" mass="14652">MTDLHLVVGGLLTRDPLLATLLLNHAAGLQCEQLPVPSSIVPSWAADDRPGAPADGELLTVEAFVSRDTPCPHRCLDDVLDTVHAVLTGGPVRAERLDDGVPDIGRGTVSRSATWALAPVAVGVLGHPAAGYRPPGAASSSR</sequence>
<dbReference type="EMBL" id="FRDM01000007">
    <property type="protein sequence ID" value="SHN71609.1"/>
    <property type="molecule type" value="Genomic_DNA"/>
</dbReference>
<name>A0A1M7TLJ3_9ACTN</name>
<accession>A0A1M7TLJ3</accession>
<gene>
    <name evidence="1" type="ORF">SAMN05660350_01925</name>
</gene>
<proteinExistence type="predicted"/>
<evidence type="ECO:0000313" key="2">
    <source>
        <dbReference type="Proteomes" id="UP000184428"/>
    </source>
</evidence>
<organism evidence="1 2">
    <name type="scientific">Geodermatophilus obscurus</name>
    <dbReference type="NCBI Taxonomy" id="1861"/>
    <lineage>
        <taxon>Bacteria</taxon>
        <taxon>Bacillati</taxon>
        <taxon>Actinomycetota</taxon>
        <taxon>Actinomycetes</taxon>
        <taxon>Geodermatophilales</taxon>
        <taxon>Geodermatophilaceae</taxon>
        <taxon>Geodermatophilus</taxon>
    </lineage>
</organism>
<evidence type="ECO:0000313" key="1">
    <source>
        <dbReference type="EMBL" id="SHN71609.1"/>
    </source>
</evidence>
<dbReference type="OrthoDB" id="5188912at2"/>
<dbReference type="Proteomes" id="UP000184428">
    <property type="component" value="Unassembled WGS sequence"/>
</dbReference>
<protein>
    <submittedName>
        <fullName evidence="1">Uncharacterized protein</fullName>
    </submittedName>
</protein>
<dbReference type="AlphaFoldDB" id="A0A1M7TLJ3"/>
<reference evidence="1 2" key="1">
    <citation type="submission" date="2016-12" db="EMBL/GenBank/DDBJ databases">
        <authorList>
            <person name="Song W.-J."/>
            <person name="Kurnit D.M."/>
        </authorList>
    </citation>
    <scope>NUCLEOTIDE SEQUENCE [LARGE SCALE GENOMIC DNA]</scope>
    <source>
        <strain evidence="1 2">DSM 43162</strain>
    </source>
</reference>
<dbReference type="RefSeq" id="WP_072917025.1">
    <property type="nucleotide sequence ID" value="NZ_FRDM01000007.1"/>
</dbReference>